<evidence type="ECO:0000256" key="4">
    <source>
        <dbReference type="ARBA" id="ARBA00022679"/>
    </source>
</evidence>
<dbReference type="eggNOG" id="COG0163">
    <property type="taxonomic scope" value="Bacteria"/>
</dbReference>
<dbReference type="EC" id="2.5.1.129" evidence="7"/>
<evidence type="ECO:0000256" key="2">
    <source>
        <dbReference type="ARBA" id="ARBA00022630"/>
    </source>
</evidence>
<comment type="function">
    <text evidence="7">Flavin prenyltransferase that catalyzes the synthesis of the prenylated FMN cofactor (prenyl-FMN) for 4-hydroxy-3-polyprenylbenzoic acid decarboxylase UbiD. The prenyltransferase is metal-independent and links a dimethylallyl moiety from dimethylallyl monophosphate (DMAP) to the flavin N5 and C6 atoms of FMN.</text>
</comment>
<evidence type="ECO:0000256" key="5">
    <source>
        <dbReference type="ARBA" id="ARBA00050612"/>
    </source>
</evidence>
<sequence length="190" mass="20273">MQRFVIALTGASGMPYGVRLLQALHSLTDTEIHLILSDAASTVLDVEMPAGTQKTLRSLAHAVYSQHDLAAGPASGSWPHDGMVICPCSMASLAAVSQGLGTNLIHRAADVTLKEKRRLVLVPRETPLNQIHLRNMLSLAQAGATIFPAAPGFYHSPSSIDDLIDHLVGRILDQLGLQVSWAPRWGSAAT</sequence>
<dbReference type="InterPro" id="IPR004507">
    <property type="entry name" value="UbiX-like"/>
</dbReference>
<dbReference type="HAMAP" id="MF_01984">
    <property type="entry name" value="ubiX_pad"/>
    <property type="match status" value="1"/>
</dbReference>
<dbReference type="Proteomes" id="UP000001052">
    <property type="component" value="Chromosome"/>
</dbReference>
<comment type="catalytic activity">
    <reaction evidence="5 7">
        <text>dimethylallyl phosphate + FMNH2 = prenylated FMNH2 + phosphate</text>
        <dbReference type="Rhea" id="RHEA:37743"/>
        <dbReference type="ChEBI" id="CHEBI:43474"/>
        <dbReference type="ChEBI" id="CHEBI:57618"/>
        <dbReference type="ChEBI" id="CHEBI:87467"/>
        <dbReference type="ChEBI" id="CHEBI:88052"/>
        <dbReference type="EC" id="2.5.1.129"/>
    </reaction>
</comment>
<evidence type="ECO:0000256" key="1">
    <source>
        <dbReference type="ARBA" id="ARBA00022602"/>
    </source>
</evidence>
<dbReference type="Gene3D" id="3.40.50.1950">
    <property type="entry name" value="Flavin prenyltransferase-like"/>
    <property type="match status" value="1"/>
</dbReference>
<dbReference type="KEGG" id="drt:Dret_0779"/>
<protein>
    <recommendedName>
        <fullName evidence="7">Flavin prenyltransferase UbiX</fullName>
        <ecNumber evidence="7">2.5.1.129</ecNumber>
    </recommendedName>
</protein>
<gene>
    <name evidence="7" type="primary">ubiX</name>
    <name evidence="9" type="ordered locus">Dret_0779</name>
</gene>
<feature type="binding site" evidence="7">
    <location>
        <position position="37"/>
    </location>
    <ligand>
        <name>FMN</name>
        <dbReference type="ChEBI" id="CHEBI:58210"/>
    </ligand>
</feature>
<dbReference type="Pfam" id="PF02441">
    <property type="entry name" value="Flavoprotein"/>
    <property type="match status" value="1"/>
</dbReference>
<evidence type="ECO:0000256" key="6">
    <source>
        <dbReference type="ARBA" id="ARBA00060793"/>
    </source>
</evidence>
<organism evidence="9 10">
    <name type="scientific">Desulfohalobium retbaense (strain ATCC 49708 / DSM 5692 / JCM 16813 / HR100)</name>
    <dbReference type="NCBI Taxonomy" id="485915"/>
    <lineage>
        <taxon>Bacteria</taxon>
        <taxon>Pseudomonadati</taxon>
        <taxon>Thermodesulfobacteriota</taxon>
        <taxon>Desulfovibrionia</taxon>
        <taxon>Desulfovibrionales</taxon>
        <taxon>Desulfohalobiaceae</taxon>
        <taxon>Desulfohalobium</taxon>
    </lineage>
</organism>
<keyword evidence="1 7" id="KW-0637">Prenyltransferase</keyword>
<dbReference type="NCBIfam" id="TIGR00421">
    <property type="entry name" value="ubiX_pad"/>
    <property type="match status" value="1"/>
</dbReference>
<dbReference type="AlphaFoldDB" id="C8X0X4"/>
<dbReference type="OrthoDB" id="9781577at2"/>
<accession>C8X0X4</accession>
<keyword evidence="2 7" id="KW-0285">Flavoprotein</keyword>
<dbReference type="InterPro" id="IPR003382">
    <property type="entry name" value="Flavoprotein"/>
</dbReference>
<dbReference type="HOGENOM" id="CLU_074522_0_1_7"/>
<dbReference type="PANTHER" id="PTHR43374:SF1">
    <property type="entry name" value="FLAVIN PRENYLTRANSFERASE PAD1, MITOCHONDRIAL"/>
    <property type="match status" value="1"/>
</dbReference>
<keyword evidence="10" id="KW-1185">Reference proteome</keyword>
<name>C8X0X4_DESRD</name>
<dbReference type="GO" id="GO:0016831">
    <property type="term" value="F:carboxy-lyase activity"/>
    <property type="evidence" value="ECO:0007669"/>
    <property type="project" value="TreeGrafter"/>
</dbReference>
<reference evidence="9 10" key="2">
    <citation type="journal article" date="2010" name="Stand. Genomic Sci.">
        <title>Complete genome sequence of Desulfohalobium retbaense type strain (HR(100)).</title>
        <authorList>
            <person name="Spring S."/>
            <person name="Nolan M."/>
            <person name="Lapidus A."/>
            <person name="Glavina Del Rio T."/>
            <person name="Copeland A."/>
            <person name="Tice H."/>
            <person name="Cheng J.F."/>
            <person name="Lucas S."/>
            <person name="Land M."/>
            <person name="Chen F."/>
            <person name="Bruce D."/>
            <person name="Goodwin L."/>
            <person name="Pitluck S."/>
            <person name="Ivanova N."/>
            <person name="Mavromatis K."/>
            <person name="Mikhailova N."/>
            <person name="Pati A."/>
            <person name="Chen A."/>
            <person name="Palaniappan K."/>
            <person name="Hauser L."/>
            <person name="Chang Y.J."/>
            <person name="Jeffries C.D."/>
            <person name="Munk C."/>
            <person name="Kiss H."/>
            <person name="Chain P."/>
            <person name="Han C."/>
            <person name="Brettin T."/>
            <person name="Detter J.C."/>
            <person name="Schuler E."/>
            <person name="Goker M."/>
            <person name="Rohde M."/>
            <person name="Bristow J."/>
            <person name="Eisen J.A."/>
            <person name="Markowitz V."/>
            <person name="Hugenholtz P."/>
            <person name="Kyrpides N.C."/>
            <person name="Klenk H.P."/>
        </authorList>
    </citation>
    <scope>NUCLEOTIDE SEQUENCE [LARGE SCALE GENOMIC DNA]</scope>
    <source>
        <strain evidence="9 10">DSM 5692</strain>
    </source>
</reference>
<comment type="caution">
    <text evidence="7">Lacks conserved residue(s) required for the propagation of feature annotation.</text>
</comment>
<evidence type="ECO:0000256" key="7">
    <source>
        <dbReference type="HAMAP-Rule" id="MF_01984"/>
    </source>
</evidence>
<dbReference type="STRING" id="485915.Dret_0779"/>
<evidence type="ECO:0000259" key="8">
    <source>
        <dbReference type="Pfam" id="PF02441"/>
    </source>
</evidence>
<feature type="domain" description="Flavoprotein" evidence="8">
    <location>
        <begin position="3"/>
        <end position="175"/>
    </location>
</feature>
<dbReference type="NCBIfam" id="NF004685">
    <property type="entry name" value="PRK06029.1"/>
    <property type="match status" value="1"/>
</dbReference>
<evidence type="ECO:0000313" key="9">
    <source>
        <dbReference type="EMBL" id="ACV68071.1"/>
    </source>
</evidence>
<evidence type="ECO:0000256" key="3">
    <source>
        <dbReference type="ARBA" id="ARBA00022643"/>
    </source>
</evidence>
<dbReference type="InterPro" id="IPR036551">
    <property type="entry name" value="Flavin_trans-like"/>
</dbReference>
<reference evidence="10" key="1">
    <citation type="submission" date="2009-09" db="EMBL/GenBank/DDBJ databases">
        <title>The complete chromosome of Desulfohalobium retbaense DSM 5692.</title>
        <authorList>
            <consortium name="US DOE Joint Genome Institute (JGI-PGF)"/>
            <person name="Lucas S."/>
            <person name="Copeland A."/>
            <person name="Lapidus A."/>
            <person name="Glavina del Rio T."/>
            <person name="Dalin E."/>
            <person name="Tice H."/>
            <person name="Bruce D."/>
            <person name="Goodwin L."/>
            <person name="Pitluck S."/>
            <person name="Kyrpides N."/>
            <person name="Mavromatis K."/>
            <person name="Ivanova N."/>
            <person name="Mikhailova N."/>
            <person name="Munk A.C."/>
            <person name="Brettin T."/>
            <person name="Detter J.C."/>
            <person name="Han C."/>
            <person name="Tapia R."/>
            <person name="Larimer F."/>
            <person name="Land M."/>
            <person name="Hauser L."/>
            <person name="Markowitz V."/>
            <person name="Cheng J.-F."/>
            <person name="Hugenholtz P."/>
            <person name="Woyke T."/>
            <person name="Wu D."/>
            <person name="Spring S."/>
            <person name="Klenk H.-P."/>
            <person name="Eisen J.A."/>
        </authorList>
    </citation>
    <scope>NUCLEOTIDE SEQUENCE [LARGE SCALE GENOMIC DNA]</scope>
    <source>
        <strain evidence="10">DSM 5692</strain>
    </source>
</reference>
<dbReference type="EMBL" id="CP001734">
    <property type="protein sequence ID" value="ACV68071.1"/>
    <property type="molecule type" value="Genomic_DNA"/>
</dbReference>
<evidence type="ECO:0000313" key="10">
    <source>
        <dbReference type="Proteomes" id="UP000001052"/>
    </source>
</evidence>
<dbReference type="SUPFAM" id="SSF52507">
    <property type="entry name" value="Homo-oligomeric flavin-containing Cys decarboxylases, HFCD"/>
    <property type="match status" value="1"/>
</dbReference>
<dbReference type="FunFam" id="3.40.50.1950:FF:000001">
    <property type="entry name" value="Flavin prenyltransferase UbiX"/>
    <property type="match status" value="1"/>
</dbReference>
<dbReference type="GO" id="GO:0106141">
    <property type="term" value="F:flavin prenyltransferase activity"/>
    <property type="evidence" value="ECO:0007669"/>
    <property type="project" value="UniProtKB-EC"/>
</dbReference>
<feature type="binding site" evidence="7">
    <location>
        <position position="124"/>
    </location>
    <ligand>
        <name>FMN</name>
        <dbReference type="ChEBI" id="CHEBI:58210"/>
    </ligand>
</feature>
<feature type="binding site" evidence="7">
    <location>
        <position position="154"/>
    </location>
    <ligand>
        <name>dimethylallyl phosphate</name>
        <dbReference type="ChEBI" id="CHEBI:88052"/>
    </ligand>
</feature>
<comment type="similarity">
    <text evidence="6 7">Belongs to the UbiX/PAD1 family.</text>
</comment>
<feature type="binding site" evidence="7">
    <location>
        <begin position="10"/>
        <end position="12"/>
    </location>
    <ligand>
        <name>FMN</name>
        <dbReference type="ChEBI" id="CHEBI:58210"/>
    </ligand>
</feature>
<keyword evidence="3 7" id="KW-0288">FMN</keyword>
<proteinExistence type="inferred from homology"/>
<keyword evidence="4 7" id="KW-0808">Transferase</keyword>
<feature type="binding site" evidence="7">
    <location>
        <begin position="89"/>
        <end position="92"/>
    </location>
    <ligand>
        <name>FMN</name>
        <dbReference type="ChEBI" id="CHEBI:58210"/>
    </ligand>
</feature>
<dbReference type="RefSeq" id="WP_015751229.1">
    <property type="nucleotide sequence ID" value="NC_013223.1"/>
</dbReference>
<dbReference type="PANTHER" id="PTHR43374">
    <property type="entry name" value="FLAVIN PRENYLTRANSFERASE"/>
    <property type="match status" value="1"/>
</dbReference>
<feature type="binding site" evidence="7">
    <location>
        <position position="170"/>
    </location>
    <ligand>
        <name>dimethylallyl phosphate</name>
        <dbReference type="ChEBI" id="CHEBI:88052"/>
    </ligand>
</feature>